<dbReference type="AlphaFoldDB" id="A0A8T1UJC7"/>
<dbReference type="Proteomes" id="UP000688947">
    <property type="component" value="Unassembled WGS sequence"/>
</dbReference>
<evidence type="ECO:0000313" key="3">
    <source>
        <dbReference type="Proteomes" id="UP000688947"/>
    </source>
</evidence>
<sequence length="104" mass="11002">MAATEQGWVSADQQAVAEEDGEAVCGPAPHRAHEDRGETANASLASDVLAGLAVFLMRELQAQRAGSIGRTSTSVRERGTFFVPLSADMRREVSCVPIGESCLL</sequence>
<organism evidence="2 3">
    <name type="scientific">Phytophthora cactorum</name>
    <dbReference type="NCBI Taxonomy" id="29920"/>
    <lineage>
        <taxon>Eukaryota</taxon>
        <taxon>Sar</taxon>
        <taxon>Stramenopiles</taxon>
        <taxon>Oomycota</taxon>
        <taxon>Peronosporomycetes</taxon>
        <taxon>Peronosporales</taxon>
        <taxon>Peronosporaceae</taxon>
        <taxon>Phytophthora</taxon>
    </lineage>
</organism>
<comment type="caution">
    <text evidence="2">The sequence shown here is derived from an EMBL/GenBank/DDBJ whole genome shotgun (WGS) entry which is preliminary data.</text>
</comment>
<dbReference type="OrthoDB" id="10537219at2759"/>
<proteinExistence type="predicted"/>
<dbReference type="EMBL" id="JAENGZ010000264">
    <property type="protein sequence ID" value="KAG6963596.1"/>
    <property type="molecule type" value="Genomic_DNA"/>
</dbReference>
<evidence type="ECO:0000256" key="1">
    <source>
        <dbReference type="SAM" id="MobiDB-lite"/>
    </source>
</evidence>
<gene>
    <name evidence="2" type="ORF">JG687_00006473</name>
</gene>
<protein>
    <submittedName>
        <fullName evidence="2">Uncharacterized protein</fullName>
    </submittedName>
</protein>
<reference evidence="2" key="1">
    <citation type="submission" date="2021-01" db="EMBL/GenBank/DDBJ databases">
        <title>Phytophthora aleatoria, a newly-described species from Pinus radiata is distinct from Phytophthora cactorum isolates based on comparative genomics.</title>
        <authorList>
            <person name="Mcdougal R."/>
            <person name="Panda P."/>
            <person name="Williams N."/>
            <person name="Studholme D.J."/>
        </authorList>
    </citation>
    <scope>NUCLEOTIDE SEQUENCE</scope>
    <source>
        <strain evidence="2">NZFS 3830</strain>
    </source>
</reference>
<feature type="region of interest" description="Disordered" evidence="1">
    <location>
        <begin position="1"/>
        <end position="39"/>
    </location>
</feature>
<name>A0A8T1UJC7_9STRA</name>
<evidence type="ECO:0000313" key="2">
    <source>
        <dbReference type="EMBL" id="KAG6963596.1"/>
    </source>
</evidence>
<accession>A0A8T1UJC7</accession>